<keyword evidence="3" id="KW-1185">Reference proteome</keyword>
<dbReference type="EMBL" id="JAHYIQ010000003">
    <property type="protein sequence ID" value="KAK1133580.1"/>
    <property type="molecule type" value="Genomic_DNA"/>
</dbReference>
<dbReference type="AlphaFoldDB" id="A0AA40KUU5"/>
<evidence type="ECO:0000256" key="1">
    <source>
        <dbReference type="SAM" id="MobiDB-lite"/>
    </source>
</evidence>
<organism evidence="2 3">
    <name type="scientific">Melipona bicolor</name>
    <dbReference type="NCBI Taxonomy" id="60889"/>
    <lineage>
        <taxon>Eukaryota</taxon>
        <taxon>Metazoa</taxon>
        <taxon>Ecdysozoa</taxon>
        <taxon>Arthropoda</taxon>
        <taxon>Hexapoda</taxon>
        <taxon>Insecta</taxon>
        <taxon>Pterygota</taxon>
        <taxon>Neoptera</taxon>
        <taxon>Endopterygota</taxon>
        <taxon>Hymenoptera</taxon>
        <taxon>Apocrita</taxon>
        <taxon>Aculeata</taxon>
        <taxon>Apoidea</taxon>
        <taxon>Anthophila</taxon>
        <taxon>Apidae</taxon>
        <taxon>Melipona</taxon>
    </lineage>
</organism>
<reference evidence="2" key="1">
    <citation type="submission" date="2021-10" db="EMBL/GenBank/DDBJ databases">
        <title>Melipona bicolor Genome sequencing and assembly.</title>
        <authorList>
            <person name="Araujo N.S."/>
            <person name="Arias M.C."/>
        </authorList>
    </citation>
    <scope>NUCLEOTIDE SEQUENCE</scope>
    <source>
        <strain evidence="2">USP_2M_L1-L4_2017</strain>
        <tissue evidence="2">Whole body</tissue>
    </source>
</reference>
<name>A0AA40KUU5_9HYME</name>
<feature type="region of interest" description="Disordered" evidence="1">
    <location>
        <begin position="1"/>
        <end position="29"/>
    </location>
</feature>
<accession>A0AA40KUU5</accession>
<comment type="caution">
    <text evidence="2">The sequence shown here is derived from an EMBL/GenBank/DDBJ whole genome shotgun (WGS) entry which is preliminary data.</text>
</comment>
<sequence length="114" mass="11901">MKGVGRKRTTSSSPLGKAQKKGKKCEGVSTGISRPGFIACSSINDVCDGEGTGNPAVPQDLSEGGDLVSSFLERLSEIECTASSGLDLDSLGKEKKSVEIYITEELCAKNLLSC</sequence>
<gene>
    <name evidence="2" type="ORF">K0M31_011380</name>
</gene>
<evidence type="ECO:0000313" key="2">
    <source>
        <dbReference type="EMBL" id="KAK1133580.1"/>
    </source>
</evidence>
<evidence type="ECO:0000313" key="3">
    <source>
        <dbReference type="Proteomes" id="UP001177670"/>
    </source>
</evidence>
<proteinExistence type="predicted"/>
<protein>
    <submittedName>
        <fullName evidence="2">Uncharacterized protein</fullName>
    </submittedName>
</protein>
<dbReference type="Proteomes" id="UP001177670">
    <property type="component" value="Unassembled WGS sequence"/>
</dbReference>